<evidence type="ECO:0000256" key="1">
    <source>
        <dbReference type="ARBA" id="ARBA00022676"/>
    </source>
</evidence>
<dbReference type="EMBL" id="DTBJ01000007">
    <property type="protein sequence ID" value="HGM58053.1"/>
    <property type="molecule type" value="Genomic_DNA"/>
</dbReference>
<dbReference type="CDD" id="cd06223">
    <property type="entry name" value="PRTases_typeI"/>
    <property type="match status" value="1"/>
</dbReference>
<dbReference type="PANTHER" id="PTHR43363">
    <property type="entry name" value="HYPOXANTHINE PHOSPHORIBOSYLTRANSFERASE"/>
    <property type="match status" value="1"/>
</dbReference>
<dbReference type="Pfam" id="PF00156">
    <property type="entry name" value="Pribosyltran"/>
    <property type="match status" value="1"/>
</dbReference>
<gene>
    <name evidence="4" type="ORF">ENU14_00455</name>
</gene>
<accession>A0A7C4D976</accession>
<reference evidence="4" key="1">
    <citation type="journal article" date="2020" name="mSystems">
        <title>Genome- and Community-Level Interaction Insights into Carbon Utilization and Element Cycling Functions of Hydrothermarchaeota in Hydrothermal Sediment.</title>
        <authorList>
            <person name="Zhou Z."/>
            <person name="Liu Y."/>
            <person name="Xu W."/>
            <person name="Pan J."/>
            <person name="Luo Z.H."/>
            <person name="Li M."/>
        </authorList>
    </citation>
    <scope>NUCLEOTIDE SEQUENCE [LARGE SCALE GENOMIC DNA]</scope>
    <source>
        <strain evidence="4">SpSt-642</strain>
    </source>
</reference>
<dbReference type="AlphaFoldDB" id="A0A7C4D976"/>
<dbReference type="Gene3D" id="3.40.50.2020">
    <property type="match status" value="1"/>
</dbReference>
<comment type="caution">
    <text evidence="4">The sequence shown here is derived from an EMBL/GenBank/DDBJ whole genome shotgun (WGS) entry which is preliminary data.</text>
</comment>
<keyword evidence="2 4" id="KW-0808">Transferase</keyword>
<evidence type="ECO:0000313" key="4">
    <source>
        <dbReference type="EMBL" id="HGM58053.1"/>
    </source>
</evidence>
<proteinExistence type="predicted"/>
<dbReference type="GO" id="GO:0016757">
    <property type="term" value="F:glycosyltransferase activity"/>
    <property type="evidence" value="ECO:0007669"/>
    <property type="project" value="UniProtKB-KW"/>
</dbReference>
<sequence length="183" mass="21240">MTVEKIDLEYLTWRKLYEAVIELACRIKKENYKPDMIVAVLKGGLIPARLLMDLLSINEIGFIGVKFYKGIVKHDVKPELTLPPIPSVNNKKILVVDDVVETGRTIQLVIDELFRYGAREVKTLTLYVKKWSPILPDYYYKVSDKWIVFPWEIVETVKNNVDLGSIVEEDVNLYKLIKNRLLT</sequence>
<name>A0A7C4D976_STAMA</name>
<evidence type="ECO:0000259" key="3">
    <source>
        <dbReference type="Pfam" id="PF00156"/>
    </source>
</evidence>
<evidence type="ECO:0000256" key="2">
    <source>
        <dbReference type="ARBA" id="ARBA00022679"/>
    </source>
</evidence>
<keyword evidence="1 4" id="KW-0328">Glycosyltransferase</keyword>
<feature type="domain" description="Phosphoribosyltransferase" evidence="3">
    <location>
        <begin position="9"/>
        <end position="152"/>
    </location>
</feature>
<dbReference type="InterPro" id="IPR000836">
    <property type="entry name" value="PRTase_dom"/>
</dbReference>
<organism evidence="4">
    <name type="scientific">Staphylothermus marinus</name>
    <dbReference type="NCBI Taxonomy" id="2280"/>
    <lineage>
        <taxon>Archaea</taxon>
        <taxon>Thermoproteota</taxon>
        <taxon>Thermoprotei</taxon>
        <taxon>Desulfurococcales</taxon>
        <taxon>Desulfurococcaceae</taxon>
        <taxon>Staphylothermus</taxon>
    </lineage>
</organism>
<dbReference type="PANTHER" id="PTHR43363:SF1">
    <property type="entry name" value="HYPOXANTHINE-GUANINE PHOSPHORIBOSYLTRANSFERASE"/>
    <property type="match status" value="1"/>
</dbReference>
<protein>
    <submittedName>
        <fullName evidence="4">Phosphoribosyltransferase</fullName>
    </submittedName>
</protein>
<dbReference type="SUPFAM" id="SSF53271">
    <property type="entry name" value="PRTase-like"/>
    <property type="match status" value="1"/>
</dbReference>
<dbReference type="InterPro" id="IPR029057">
    <property type="entry name" value="PRTase-like"/>
</dbReference>